<dbReference type="PROSITE" id="PS50181">
    <property type="entry name" value="FBOX"/>
    <property type="match status" value="1"/>
</dbReference>
<evidence type="ECO:0000313" key="2">
    <source>
        <dbReference type="EMBL" id="EYU43077.1"/>
    </source>
</evidence>
<dbReference type="InterPro" id="IPR055411">
    <property type="entry name" value="LRR_FXL15/At3g58940/PEG3-like"/>
</dbReference>
<dbReference type="SUPFAM" id="SSF81383">
    <property type="entry name" value="F-box domain"/>
    <property type="match status" value="1"/>
</dbReference>
<feature type="non-terminal residue" evidence="2">
    <location>
        <position position="1"/>
    </location>
</feature>
<gene>
    <name evidence="2" type="ORF">MIMGU_mgv1a024603mg</name>
</gene>
<sequence>DRISELPQRILQQILYHLSQEEAVRTSVLSKSWRYDWCAQEFHLRISLDDSEPASASLLEKWIPTLTNKCMKKFCLSIRSEHDLESIHPPSVVFEAELLQDLQVEELTLDRKAIDRIIHFKHLKTLHLLDFRIVEEIFRKIISRFPLIETLHVEDCRGLRKIEVNELHCLKDLYFIEYDLVERDEECRSIEVYLMQRWRSRNWVGPSFSVPERRGESNTHAVMCDGFWRFDVV</sequence>
<dbReference type="STRING" id="4155.A0A022RRE0"/>
<dbReference type="Pfam" id="PF24758">
    <property type="entry name" value="LRR_At5g56370"/>
    <property type="match status" value="1"/>
</dbReference>
<evidence type="ECO:0000259" key="1">
    <source>
        <dbReference type="PROSITE" id="PS50181"/>
    </source>
</evidence>
<keyword evidence="3" id="KW-1185">Reference proteome</keyword>
<dbReference type="InterPro" id="IPR032675">
    <property type="entry name" value="LRR_dom_sf"/>
</dbReference>
<dbReference type="InterPro" id="IPR001810">
    <property type="entry name" value="F-box_dom"/>
</dbReference>
<protein>
    <recommendedName>
        <fullName evidence="1">F-box domain-containing protein</fullName>
    </recommendedName>
</protein>
<organism evidence="2 3">
    <name type="scientific">Erythranthe guttata</name>
    <name type="common">Yellow monkey flower</name>
    <name type="synonym">Mimulus guttatus</name>
    <dbReference type="NCBI Taxonomy" id="4155"/>
    <lineage>
        <taxon>Eukaryota</taxon>
        <taxon>Viridiplantae</taxon>
        <taxon>Streptophyta</taxon>
        <taxon>Embryophyta</taxon>
        <taxon>Tracheophyta</taxon>
        <taxon>Spermatophyta</taxon>
        <taxon>Magnoliopsida</taxon>
        <taxon>eudicotyledons</taxon>
        <taxon>Gunneridae</taxon>
        <taxon>Pentapetalae</taxon>
        <taxon>asterids</taxon>
        <taxon>lamiids</taxon>
        <taxon>Lamiales</taxon>
        <taxon>Phrymaceae</taxon>
        <taxon>Erythranthe</taxon>
    </lineage>
</organism>
<reference evidence="2 3" key="1">
    <citation type="journal article" date="2013" name="Proc. Natl. Acad. Sci. U.S.A.">
        <title>Fine-scale variation in meiotic recombination in Mimulus inferred from population shotgun sequencing.</title>
        <authorList>
            <person name="Hellsten U."/>
            <person name="Wright K.M."/>
            <person name="Jenkins J."/>
            <person name="Shu S."/>
            <person name="Yuan Y."/>
            <person name="Wessler S.R."/>
            <person name="Schmutz J."/>
            <person name="Willis J.H."/>
            <person name="Rokhsar D.S."/>
        </authorList>
    </citation>
    <scope>NUCLEOTIDE SEQUENCE [LARGE SCALE GENOMIC DNA]</scope>
    <source>
        <strain evidence="3">cv. DUN x IM62</strain>
    </source>
</reference>
<dbReference type="AlphaFoldDB" id="A0A022RRE0"/>
<dbReference type="SUPFAM" id="SSF52047">
    <property type="entry name" value="RNI-like"/>
    <property type="match status" value="1"/>
</dbReference>
<dbReference type="EMBL" id="KI630264">
    <property type="protein sequence ID" value="EYU43077.1"/>
    <property type="molecule type" value="Genomic_DNA"/>
</dbReference>
<name>A0A022RRE0_ERYGU</name>
<proteinExistence type="predicted"/>
<feature type="domain" description="F-box" evidence="1">
    <location>
        <begin position="1"/>
        <end position="34"/>
    </location>
</feature>
<evidence type="ECO:0000313" key="3">
    <source>
        <dbReference type="Proteomes" id="UP000030748"/>
    </source>
</evidence>
<dbReference type="InterPro" id="IPR036047">
    <property type="entry name" value="F-box-like_dom_sf"/>
</dbReference>
<accession>A0A022RRE0</accession>
<dbReference type="Proteomes" id="UP000030748">
    <property type="component" value="Unassembled WGS sequence"/>
</dbReference>
<dbReference type="Pfam" id="PF00646">
    <property type="entry name" value="F-box"/>
    <property type="match status" value="1"/>
</dbReference>
<dbReference type="PANTHER" id="PTHR31639">
    <property type="entry name" value="F-BOX PROTEIN-LIKE"/>
    <property type="match status" value="1"/>
</dbReference>
<dbReference type="Gene3D" id="3.80.10.10">
    <property type="entry name" value="Ribonuclease Inhibitor"/>
    <property type="match status" value="1"/>
</dbReference>
<dbReference type="PANTHER" id="PTHR31639:SF42">
    <property type="entry name" value="OS02G0160200 PROTEIN"/>
    <property type="match status" value="1"/>
</dbReference>